<sequence length="73" mass="8666">MHKNISKELLKKYSDSRCTNKEIALVESWYLALSRQREDVNIKLDDLLHTKKLLDKVVFEKIYTGTEDKKTRP</sequence>
<dbReference type="AlphaFoldDB" id="A0A7G5DZF2"/>
<name>A0A7G5DZF2_9SPHI</name>
<reference evidence="1 2" key="1">
    <citation type="journal article" date="2020" name="G3 (Bethesda)">
        <title>CeMbio - The Caenorhabditis elegans Microbiome Resource.</title>
        <authorList>
            <person name="Dirksen P."/>
            <person name="Assie A."/>
            <person name="Zimmermann J."/>
            <person name="Zhang F."/>
            <person name="Tietje A.M."/>
            <person name="Marsh S.A."/>
            <person name="Felix M.A."/>
            <person name="Shapira M."/>
            <person name="Kaleta C."/>
            <person name="Schulenburg H."/>
            <person name="Samuel B."/>
        </authorList>
    </citation>
    <scope>NUCLEOTIDE SEQUENCE [LARGE SCALE GENOMIC DNA]</scope>
    <source>
        <strain evidence="1 2">BIGb0170</strain>
    </source>
</reference>
<accession>A0A7G5DZF2</accession>
<protein>
    <submittedName>
        <fullName evidence="1">Uncharacterized protein</fullName>
    </submittedName>
</protein>
<dbReference type="EMBL" id="CP058555">
    <property type="protein sequence ID" value="QMV67127.1"/>
    <property type="molecule type" value="Genomic_DNA"/>
</dbReference>
<organism evidence="1 2">
    <name type="scientific">Sphingobacterium paramultivorum</name>
    <dbReference type="NCBI Taxonomy" id="2886510"/>
    <lineage>
        <taxon>Bacteria</taxon>
        <taxon>Pseudomonadati</taxon>
        <taxon>Bacteroidota</taxon>
        <taxon>Sphingobacteriia</taxon>
        <taxon>Sphingobacteriales</taxon>
        <taxon>Sphingobacteriaceae</taxon>
        <taxon>Sphingobacterium</taxon>
    </lineage>
</organism>
<dbReference type="Proteomes" id="UP000515450">
    <property type="component" value="Chromosome"/>
</dbReference>
<evidence type="ECO:0000313" key="2">
    <source>
        <dbReference type="Proteomes" id="UP000515450"/>
    </source>
</evidence>
<evidence type="ECO:0000313" key="1">
    <source>
        <dbReference type="EMBL" id="QMV67127.1"/>
    </source>
</evidence>
<proteinExistence type="predicted"/>
<gene>
    <name evidence="1" type="ORF">HS960_05415</name>
</gene>
<keyword evidence="2" id="KW-1185">Reference proteome</keyword>